<gene>
    <name evidence="1" type="primary">Necator_chrIV.g15029</name>
    <name evidence="1" type="ORF">RB195_001734</name>
</gene>
<protein>
    <recommendedName>
        <fullName evidence="3">SCP domain-containing protein</fullName>
    </recommendedName>
</protein>
<name>A0ABR1DFP8_NECAM</name>
<evidence type="ECO:0008006" key="3">
    <source>
        <dbReference type="Google" id="ProtNLM"/>
    </source>
</evidence>
<dbReference type="Proteomes" id="UP001303046">
    <property type="component" value="Unassembled WGS sequence"/>
</dbReference>
<dbReference type="Pfam" id="PF17641">
    <property type="entry name" value="ASPRs"/>
    <property type="match status" value="1"/>
</dbReference>
<reference evidence="1 2" key="1">
    <citation type="submission" date="2023-08" db="EMBL/GenBank/DDBJ databases">
        <title>A Necator americanus chromosomal reference genome.</title>
        <authorList>
            <person name="Ilik V."/>
            <person name="Petrzelkova K.J."/>
            <person name="Pardy F."/>
            <person name="Fuh T."/>
            <person name="Niatou-Singa F.S."/>
            <person name="Gouil Q."/>
            <person name="Baker L."/>
            <person name="Ritchie M.E."/>
            <person name="Jex A.R."/>
            <person name="Gazzola D."/>
            <person name="Li H."/>
            <person name="Toshio Fujiwara R."/>
            <person name="Zhan B."/>
            <person name="Aroian R.V."/>
            <person name="Pafco B."/>
            <person name="Schwarz E.M."/>
        </authorList>
    </citation>
    <scope>NUCLEOTIDE SEQUENCE [LARGE SCALE GENOMIC DNA]</scope>
    <source>
        <strain evidence="1 2">Aroian</strain>
        <tissue evidence="1">Whole animal</tissue>
    </source>
</reference>
<dbReference type="InterPro" id="IPR035109">
    <property type="entry name" value="ASPR"/>
</dbReference>
<comment type="caution">
    <text evidence="1">The sequence shown here is derived from an EMBL/GenBank/DDBJ whole genome shotgun (WGS) entry which is preliminary data.</text>
</comment>
<organism evidence="1 2">
    <name type="scientific">Necator americanus</name>
    <name type="common">Human hookworm</name>
    <dbReference type="NCBI Taxonomy" id="51031"/>
    <lineage>
        <taxon>Eukaryota</taxon>
        <taxon>Metazoa</taxon>
        <taxon>Ecdysozoa</taxon>
        <taxon>Nematoda</taxon>
        <taxon>Chromadorea</taxon>
        <taxon>Rhabditida</taxon>
        <taxon>Rhabditina</taxon>
        <taxon>Rhabditomorpha</taxon>
        <taxon>Strongyloidea</taxon>
        <taxon>Ancylostomatidae</taxon>
        <taxon>Bunostominae</taxon>
        <taxon>Necator</taxon>
    </lineage>
</organism>
<accession>A0ABR1DFP8</accession>
<keyword evidence="2" id="KW-1185">Reference proteome</keyword>
<dbReference type="EMBL" id="JAVFWL010000004">
    <property type="protein sequence ID" value="KAK6749309.1"/>
    <property type="molecule type" value="Genomic_DNA"/>
</dbReference>
<evidence type="ECO:0000313" key="2">
    <source>
        <dbReference type="Proteomes" id="UP001303046"/>
    </source>
</evidence>
<sequence>MHVLSFSQLTWHCDFRSEVVPIDDFGLLNAKISSEIAMACTIILVLEVALLSIAVDGLDNCHGSSLSNNYRDYIYEAVKNEIPDLEYNCFYEQVALQRFWEKFAPERRGDSRFDKRIHETASKGNDTLQYSFFEAAAKAWKDKKLEYKSSFGCNVQQRSGKSRLVCLFF</sequence>
<evidence type="ECO:0000313" key="1">
    <source>
        <dbReference type="EMBL" id="KAK6749309.1"/>
    </source>
</evidence>
<proteinExistence type="predicted"/>